<accession>A0ABU0TQV3</accession>
<protein>
    <submittedName>
        <fullName evidence="2">Uncharacterized protein</fullName>
    </submittedName>
</protein>
<gene>
    <name evidence="2" type="ORF">QE412_000622</name>
</gene>
<evidence type="ECO:0000313" key="3">
    <source>
        <dbReference type="Proteomes" id="UP001226691"/>
    </source>
</evidence>
<sequence length="560" mass="59814">MQEGGSLDRLDLAGDVLPLRGEALHVEGQLLLGGALGGGAHDDARRLGQHLFQDLLQTRTLGVGELARDAVHRAVGHVHEVTARQRDLARQTRTLVTHRVFRHLDEHAVARLEGELDAARLVVRLDAVPVDLAGVQHGVTAATDVDEGRLHAGQHVLHTTEVHVADQRRVLVAGDVVLDQHVVFEHRDLDAARLRAHDHDAIDRLTPGEELGLRHDGTTSARFATVATALLLRLEAGGALDALRFGDELDGTLTRGRRRRLSRVVRSTCGAPAAAVAPTGVRRAALVRSIVVVALVTVEEVFARRQRGQLGRVEVQSGRDRRNEVLGQQTQRHRRGASGLLGLGRRRRDTGLRRLSGGGGRRHGVVGREGRCHGLGGGSRFGGVARTVHIGRCGSRLRGSVGRVVEDRGLTAVFGGRLFGVLNRFFVLVGPGGVGHVGGLHGVLGGNPRLGGGVRRLVRGALFVCHIGHAGYSLAGDTARRPTKSHAAPHPAGPRTHSVCSRPAARAAKGGHRPKSSGDVPAARPRSHQPSLSHGPGRTLTTSSASPVIHRHFRGRDRDR</sequence>
<organism evidence="2 3">
    <name type="scientific">Microbacterium trichothecenolyticum</name>
    <name type="common">Aureobacterium trichothecenolyticum</name>
    <dbReference type="NCBI Taxonomy" id="69370"/>
    <lineage>
        <taxon>Bacteria</taxon>
        <taxon>Bacillati</taxon>
        <taxon>Actinomycetota</taxon>
        <taxon>Actinomycetes</taxon>
        <taxon>Micrococcales</taxon>
        <taxon>Microbacteriaceae</taxon>
        <taxon>Microbacterium</taxon>
    </lineage>
</organism>
<reference evidence="2 3" key="1">
    <citation type="submission" date="2023-07" db="EMBL/GenBank/DDBJ databases">
        <title>Functional and genomic diversity of the sorghum phyllosphere microbiome.</title>
        <authorList>
            <person name="Shade A."/>
        </authorList>
    </citation>
    <scope>NUCLEOTIDE SEQUENCE [LARGE SCALE GENOMIC DNA]</scope>
    <source>
        <strain evidence="2 3">SORGH_AS_1207</strain>
    </source>
</reference>
<proteinExistence type="predicted"/>
<name>A0ABU0TQV3_MICTR</name>
<feature type="region of interest" description="Disordered" evidence="1">
    <location>
        <begin position="477"/>
        <end position="560"/>
    </location>
</feature>
<comment type="caution">
    <text evidence="2">The sequence shown here is derived from an EMBL/GenBank/DDBJ whole genome shotgun (WGS) entry which is preliminary data.</text>
</comment>
<feature type="compositionally biased region" description="Basic residues" evidence="1">
    <location>
        <begin position="549"/>
        <end position="560"/>
    </location>
</feature>
<evidence type="ECO:0000256" key="1">
    <source>
        <dbReference type="SAM" id="MobiDB-lite"/>
    </source>
</evidence>
<keyword evidence="3" id="KW-1185">Reference proteome</keyword>
<dbReference type="EMBL" id="JAUTBF010000001">
    <property type="protein sequence ID" value="MDQ1122049.1"/>
    <property type="molecule type" value="Genomic_DNA"/>
</dbReference>
<dbReference type="Proteomes" id="UP001226691">
    <property type="component" value="Unassembled WGS sequence"/>
</dbReference>
<evidence type="ECO:0000313" key="2">
    <source>
        <dbReference type="EMBL" id="MDQ1122049.1"/>
    </source>
</evidence>